<dbReference type="AlphaFoldDB" id="A0AAN0XY55"/>
<reference evidence="2 3" key="1">
    <citation type="submission" date="2016-06" db="EMBL/GenBank/DDBJ databases">
        <title>Adaptive Radiation by Waves of Gene Transfer Leads to Fine-Scale Resource Partitioning in Marine Microbes.</title>
        <authorList>
            <person name="Hehemann J.-H."/>
            <person name="Arevalo P."/>
            <person name="Datta M.S."/>
            <person name="Yu X."/>
            <person name="Corzett C."/>
            <person name="Henschel A."/>
            <person name="Preheim S.P."/>
            <person name="Timberlake S."/>
            <person name="Alm E.J."/>
            <person name="Polz M.F."/>
        </authorList>
    </citation>
    <scope>NUCLEOTIDE SEQUENCE [LARGE SCALE GENOMIC DNA]</scope>
    <source>
        <strain evidence="2 3">FF50</strain>
    </source>
</reference>
<name>A0AAN0XY55_9VIBR</name>
<proteinExistence type="predicted"/>
<accession>A0AAN0XY55</accession>
<evidence type="ECO:0000313" key="2">
    <source>
        <dbReference type="EMBL" id="ANO34932.1"/>
    </source>
</evidence>
<sequence>MMHLDTKNIKTNDITVSISTFEDRIDDAIKLSDEFIKLGFRCIIIHQLGSKDRESYRMYNDISNIYTIESTGVGYSRNEGIKQCSSKYIWFMDDDVKIIPNKMRLLLKKLDCNFDIITMRILNEQLELRKNYPNEGEIKNKRAILNVGTIEILAKTEFIKDKNLLFEKNIGAGSRFPIGDEAIFLSRALDSKAIIRHIAVATLVHPEESSGNILNKMNFISRGLMLRKVYGRVLSLPIILYIAVKMKSNQRSICINISDLLKGYFSNEK</sequence>
<dbReference type="InterPro" id="IPR029044">
    <property type="entry name" value="Nucleotide-diphossugar_trans"/>
</dbReference>
<dbReference type="Proteomes" id="UP000092018">
    <property type="component" value="Chromosome 2"/>
</dbReference>
<evidence type="ECO:0000259" key="1">
    <source>
        <dbReference type="Pfam" id="PF00535"/>
    </source>
</evidence>
<dbReference type="SUPFAM" id="SSF53448">
    <property type="entry name" value="Nucleotide-diphospho-sugar transferases"/>
    <property type="match status" value="1"/>
</dbReference>
<dbReference type="CDD" id="cd00761">
    <property type="entry name" value="Glyco_tranf_GTA_type"/>
    <property type="match status" value="1"/>
</dbReference>
<dbReference type="InterPro" id="IPR001173">
    <property type="entry name" value="Glyco_trans_2-like"/>
</dbReference>
<gene>
    <name evidence="2" type="ORF">A6E01_17260</name>
</gene>
<evidence type="ECO:0000313" key="3">
    <source>
        <dbReference type="Proteomes" id="UP000092018"/>
    </source>
</evidence>
<dbReference type="KEGG" id="vbr:A6E01_17260"/>
<dbReference type="EMBL" id="CP016178">
    <property type="protein sequence ID" value="ANO34932.1"/>
    <property type="molecule type" value="Genomic_DNA"/>
</dbReference>
<dbReference type="Gene3D" id="3.90.550.10">
    <property type="entry name" value="Spore Coat Polysaccharide Biosynthesis Protein SpsA, Chain A"/>
    <property type="match status" value="1"/>
</dbReference>
<organism evidence="2 3">
    <name type="scientific">Vibrio breoganii</name>
    <dbReference type="NCBI Taxonomy" id="553239"/>
    <lineage>
        <taxon>Bacteria</taxon>
        <taxon>Pseudomonadati</taxon>
        <taxon>Pseudomonadota</taxon>
        <taxon>Gammaproteobacteria</taxon>
        <taxon>Vibrionales</taxon>
        <taxon>Vibrionaceae</taxon>
        <taxon>Vibrio</taxon>
    </lineage>
</organism>
<dbReference type="Pfam" id="PF00535">
    <property type="entry name" value="Glycos_transf_2"/>
    <property type="match status" value="1"/>
</dbReference>
<protein>
    <recommendedName>
        <fullName evidence="1">Glycosyltransferase 2-like domain-containing protein</fullName>
    </recommendedName>
</protein>
<feature type="domain" description="Glycosyltransferase 2-like" evidence="1">
    <location>
        <begin position="60"/>
        <end position="143"/>
    </location>
</feature>